<keyword evidence="7 9" id="KW-0472">Membrane</keyword>
<evidence type="ECO:0000256" key="1">
    <source>
        <dbReference type="ARBA" id="ARBA00004651"/>
    </source>
</evidence>
<evidence type="ECO:0000256" key="7">
    <source>
        <dbReference type="ARBA" id="ARBA00023136"/>
    </source>
</evidence>
<evidence type="ECO:0000256" key="3">
    <source>
        <dbReference type="ARBA" id="ARBA00022475"/>
    </source>
</evidence>
<dbReference type="eggNOG" id="COG0811">
    <property type="taxonomic scope" value="Bacteria"/>
</dbReference>
<sequence>MFTYLEQLGPMLWPFIVISIFATAVILERAVVLTFAWFEVRAILTNKRDYHFSLLELAQISLQQKVMAWRTRLAFLSLVGTLSPLMGLFGTVWGLVVMFQSIAQSDQAVTPALLADGLWEAMYSTMAGLAIAMPCLLLYGLAQAVVERMQGELIIFINRTWHEKGSANA</sequence>
<dbReference type="GO" id="GO:0017038">
    <property type="term" value="P:protein import"/>
    <property type="evidence" value="ECO:0007669"/>
    <property type="project" value="TreeGrafter"/>
</dbReference>
<keyword evidence="12" id="KW-1185">Reference proteome</keyword>
<evidence type="ECO:0000256" key="9">
    <source>
        <dbReference type="SAM" id="Phobius"/>
    </source>
</evidence>
<dbReference type="InterPro" id="IPR050790">
    <property type="entry name" value="ExbB/TolQ_transport"/>
</dbReference>
<keyword evidence="6 9" id="KW-1133">Transmembrane helix</keyword>
<evidence type="ECO:0000256" key="8">
    <source>
        <dbReference type="RuleBase" id="RU004057"/>
    </source>
</evidence>
<evidence type="ECO:0000259" key="10">
    <source>
        <dbReference type="Pfam" id="PF01618"/>
    </source>
</evidence>
<reference evidence="11 12" key="1">
    <citation type="submission" date="2014-11" db="EMBL/GenBank/DDBJ databases">
        <title>Complete Genome Sequence of Pseudoalteromonas sp. Strain OCN003 Isolated from Kaneohe Bay, Oahu, Hawaii.</title>
        <authorList>
            <person name="Beurmann S."/>
            <person name="Videau P."/>
            <person name="Ushijima B."/>
            <person name="Smith A.M."/>
            <person name="Aeby G.S."/>
            <person name="Callahan S.M."/>
            <person name="Belcaid M."/>
        </authorList>
    </citation>
    <scope>NUCLEOTIDE SEQUENCE [LARGE SCALE GENOMIC DNA]</scope>
    <source>
        <strain evidence="11 12">OCN003</strain>
    </source>
</reference>
<evidence type="ECO:0000256" key="6">
    <source>
        <dbReference type="ARBA" id="ARBA00022989"/>
    </source>
</evidence>
<dbReference type="PANTHER" id="PTHR30625:SF15">
    <property type="entry name" value="BIOPOLYMER TRANSPORT PROTEIN EXBB"/>
    <property type="match status" value="1"/>
</dbReference>
<dbReference type="RefSeq" id="WP_040136450.1">
    <property type="nucleotide sequence ID" value="NZ_CP009889.1"/>
</dbReference>
<dbReference type="PANTHER" id="PTHR30625">
    <property type="entry name" value="PROTEIN TOLQ"/>
    <property type="match status" value="1"/>
</dbReference>
<dbReference type="Pfam" id="PF01618">
    <property type="entry name" value="MotA_ExbB"/>
    <property type="match status" value="1"/>
</dbReference>
<feature type="transmembrane region" description="Helical" evidence="9">
    <location>
        <begin position="73"/>
        <end position="102"/>
    </location>
</feature>
<feature type="transmembrane region" description="Helical" evidence="9">
    <location>
        <begin position="122"/>
        <end position="142"/>
    </location>
</feature>
<dbReference type="GO" id="GO:0005886">
    <property type="term" value="C:plasma membrane"/>
    <property type="evidence" value="ECO:0007669"/>
    <property type="project" value="UniProtKB-SubCell"/>
</dbReference>
<proteinExistence type="inferred from homology"/>
<gene>
    <name evidence="11" type="ORF">OM33_20710</name>
</gene>
<comment type="subcellular location">
    <subcellularLocation>
        <location evidence="1">Cell membrane</location>
        <topology evidence="1">Multi-pass membrane protein</topology>
    </subcellularLocation>
    <subcellularLocation>
        <location evidence="8">Membrane</location>
        <topology evidence="8">Multi-pass membrane protein</topology>
    </subcellularLocation>
</comment>
<dbReference type="AlphaFoldDB" id="A0A0A7EL93"/>
<organism evidence="11 12">
    <name type="scientific">Pseudoalteromonas piratica</name>
    <dbReference type="NCBI Taxonomy" id="1348114"/>
    <lineage>
        <taxon>Bacteria</taxon>
        <taxon>Pseudomonadati</taxon>
        <taxon>Pseudomonadota</taxon>
        <taxon>Gammaproteobacteria</taxon>
        <taxon>Alteromonadales</taxon>
        <taxon>Pseudoalteromonadaceae</taxon>
        <taxon>Pseudoalteromonas</taxon>
    </lineage>
</organism>
<dbReference type="KEGG" id="pseo:OM33_20710"/>
<dbReference type="EMBL" id="CP009889">
    <property type="protein sequence ID" value="AIY67450.1"/>
    <property type="molecule type" value="Genomic_DNA"/>
</dbReference>
<accession>A0A0A7EL93</accession>
<keyword evidence="2 8" id="KW-0813">Transport</keyword>
<dbReference type="Proteomes" id="UP000030341">
    <property type="component" value="Chromosome 2"/>
</dbReference>
<protein>
    <submittedName>
        <fullName evidence="11">Biopolymer transporter</fullName>
    </submittedName>
</protein>
<evidence type="ECO:0000313" key="11">
    <source>
        <dbReference type="EMBL" id="AIY67450.1"/>
    </source>
</evidence>
<evidence type="ECO:0000256" key="2">
    <source>
        <dbReference type="ARBA" id="ARBA00022448"/>
    </source>
</evidence>
<keyword evidence="4 9" id="KW-0812">Transmembrane</keyword>
<dbReference type="InterPro" id="IPR002898">
    <property type="entry name" value="MotA_ExbB_proton_chnl"/>
</dbReference>
<dbReference type="STRING" id="1348114.OM33_20710"/>
<dbReference type="HOGENOM" id="CLU_053325_5_0_6"/>
<evidence type="ECO:0000313" key="12">
    <source>
        <dbReference type="Proteomes" id="UP000030341"/>
    </source>
</evidence>
<feature type="domain" description="MotA/TolQ/ExbB proton channel" evidence="10">
    <location>
        <begin position="56"/>
        <end position="150"/>
    </location>
</feature>
<name>A0A0A7EL93_9GAMM</name>
<evidence type="ECO:0000256" key="5">
    <source>
        <dbReference type="ARBA" id="ARBA00022927"/>
    </source>
</evidence>
<comment type="similarity">
    <text evidence="8">Belongs to the exbB/tolQ family.</text>
</comment>
<evidence type="ECO:0000256" key="4">
    <source>
        <dbReference type="ARBA" id="ARBA00022692"/>
    </source>
</evidence>
<keyword evidence="3" id="KW-1003">Cell membrane</keyword>
<feature type="transmembrane region" description="Helical" evidence="9">
    <location>
        <begin position="12"/>
        <end position="38"/>
    </location>
</feature>
<dbReference type="OrthoDB" id="4045at2"/>
<keyword evidence="5 8" id="KW-0653">Protein transport</keyword>